<keyword evidence="10" id="KW-1185">Reference proteome</keyword>
<keyword evidence="4 7" id="KW-0812">Transmembrane</keyword>
<reference evidence="10" key="1">
    <citation type="journal article" date="2019" name="Int. J. Syst. Evol. Microbiol.">
        <title>The Global Catalogue of Microorganisms (GCM) 10K type strain sequencing project: providing services to taxonomists for standard genome sequencing and annotation.</title>
        <authorList>
            <consortium name="The Broad Institute Genomics Platform"/>
            <consortium name="The Broad Institute Genome Sequencing Center for Infectious Disease"/>
            <person name="Wu L."/>
            <person name="Ma J."/>
        </authorList>
    </citation>
    <scope>NUCLEOTIDE SEQUENCE [LARGE SCALE GENOMIC DNA]</scope>
    <source>
        <strain evidence="10">CGMCC 1.15180</strain>
    </source>
</reference>
<dbReference type="CDD" id="cd06261">
    <property type="entry name" value="TM_PBP2"/>
    <property type="match status" value="1"/>
</dbReference>
<feature type="transmembrane region" description="Helical" evidence="7">
    <location>
        <begin position="27"/>
        <end position="48"/>
    </location>
</feature>
<accession>A0ABW1MRK7</accession>
<organism evidence="9 10">
    <name type="scientific">Streptomyces ochraceiscleroticus</name>
    <dbReference type="NCBI Taxonomy" id="47761"/>
    <lineage>
        <taxon>Bacteria</taxon>
        <taxon>Bacillati</taxon>
        <taxon>Actinomycetota</taxon>
        <taxon>Actinomycetes</taxon>
        <taxon>Kitasatosporales</taxon>
        <taxon>Streptomycetaceae</taxon>
        <taxon>Streptomyces</taxon>
    </lineage>
</organism>
<evidence type="ECO:0000256" key="4">
    <source>
        <dbReference type="ARBA" id="ARBA00022692"/>
    </source>
</evidence>
<sequence>MTTIDPTVTPGASEHIKAPKEEHRINWLQTGLLVLGTLAVLVPIYFAITMSLKTGRQAASGTGLDWPSPFEFGNFRAAWELTHFPRAFAVSLSISVLAVAGQLIVSSLAAYAIARNWHRRLFRWSYFYLLAAMFIPFPVVALPQVKLTSMVGLDNPLGVAVLHILFGISFNLLLYTAFLRSVPYELEESARIDGCTTWQTFWKIIFPLLAPMNATVGIFAFLMSWNDFMMPSLIIGDPSLQTLPVVQKIFQLKFSSNYNVAFASYLMAMAPTLLAYLFAQRWVMSGVTRGAIK</sequence>
<dbReference type="Gene3D" id="1.10.3720.10">
    <property type="entry name" value="MetI-like"/>
    <property type="match status" value="1"/>
</dbReference>
<protein>
    <submittedName>
        <fullName evidence="9">Carbohydrate ABC transporter permease</fullName>
    </submittedName>
</protein>
<feature type="transmembrane region" description="Helical" evidence="7">
    <location>
        <begin position="200"/>
        <end position="223"/>
    </location>
</feature>
<evidence type="ECO:0000259" key="8">
    <source>
        <dbReference type="PROSITE" id="PS50928"/>
    </source>
</evidence>
<dbReference type="PANTHER" id="PTHR43744:SF12">
    <property type="entry name" value="ABC TRANSPORTER PERMEASE PROTEIN MG189-RELATED"/>
    <property type="match status" value="1"/>
</dbReference>
<dbReference type="EMBL" id="JBHSPX010000008">
    <property type="protein sequence ID" value="MFC6066435.1"/>
    <property type="molecule type" value="Genomic_DNA"/>
</dbReference>
<keyword evidence="6 7" id="KW-0472">Membrane</keyword>
<gene>
    <name evidence="9" type="ORF">ACFP4F_28355</name>
</gene>
<feature type="transmembrane region" description="Helical" evidence="7">
    <location>
        <begin position="157"/>
        <end position="179"/>
    </location>
</feature>
<dbReference type="Proteomes" id="UP001596139">
    <property type="component" value="Unassembled WGS sequence"/>
</dbReference>
<dbReference type="InterPro" id="IPR035906">
    <property type="entry name" value="MetI-like_sf"/>
</dbReference>
<evidence type="ECO:0000256" key="3">
    <source>
        <dbReference type="ARBA" id="ARBA00022475"/>
    </source>
</evidence>
<dbReference type="RefSeq" id="WP_031061864.1">
    <property type="nucleotide sequence ID" value="NZ_JBHSPX010000008.1"/>
</dbReference>
<evidence type="ECO:0000256" key="5">
    <source>
        <dbReference type="ARBA" id="ARBA00022989"/>
    </source>
</evidence>
<evidence type="ECO:0000256" key="6">
    <source>
        <dbReference type="ARBA" id="ARBA00023136"/>
    </source>
</evidence>
<comment type="similarity">
    <text evidence="7">Belongs to the binding-protein-dependent transport system permease family.</text>
</comment>
<evidence type="ECO:0000256" key="2">
    <source>
        <dbReference type="ARBA" id="ARBA00022448"/>
    </source>
</evidence>
<evidence type="ECO:0000256" key="7">
    <source>
        <dbReference type="RuleBase" id="RU363032"/>
    </source>
</evidence>
<keyword evidence="2 7" id="KW-0813">Transport</keyword>
<feature type="transmembrane region" description="Helical" evidence="7">
    <location>
        <begin position="88"/>
        <end position="114"/>
    </location>
</feature>
<name>A0ABW1MRK7_9ACTN</name>
<feature type="transmembrane region" description="Helical" evidence="7">
    <location>
        <begin position="126"/>
        <end position="145"/>
    </location>
</feature>
<keyword evidence="5 7" id="KW-1133">Transmembrane helix</keyword>
<dbReference type="PANTHER" id="PTHR43744">
    <property type="entry name" value="ABC TRANSPORTER PERMEASE PROTEIN MG189-RELATED-RELATED"/>
    <property type="match status" value="1"/>
</dbReference>
<comment type="caution">
    <text evidence="9">The sequence shown here is derived from an EMBL/GenBank/DDBJ whole genome shotgun (WGS) entry which is preliminary data.</text>
</comment>
<dbReference type="Pfam" id="PF00528">
    <property type="entry name" value="BPD_transp_1"/>
    <property type="match status" value="1"/>
</dbReference>
<keyword evidence="3" id="KW-1003">Cell membrane</keyword>
<proteinExistence type="inferred from homology"/>
<evidence type="ECO:0000256" key="1">
    <source>
        <dbReference type="ARBA" id="ARBA00004651"/>
    </source>
</evidence>
<feature type="transmembrane region" description="Helical" evidence="7">
    <location>
        <begin position="260"/>
        <end position="279"/>
    </location>
</feature>
<dbReference type="PROSITE" id="PS50928">
    <property type="entry name" value="ABC_TM1"/>
    <property type="match status" value="1"/>
</dbReference>
<feature type="domain" description="ABC transmembrane type-1" evidence="8">
    <location>
        <begin position="88"/>
        <end position="279"/>
    </location>
</feature>
<evidence type="ECO:0000313" key="10">
    <source>
        <dbReference type="Proteomes" id="UP001596139"/>
    </source>
</evidence>
<comment type="subcellular location">
    <subcellularLocation>
        <location evidence="1 7">Cell membrane</location>
        <topology evidence="1 7">Multi-pass membrane protein</topology>
    </subcellularLocation>
</comment>
<dbReference type="InterPro" id="IPR000515">
    <property type="entry name" value="MetI-like"/>
</dbReference>
<evidence type="ECO:0000313" key="9">
    <source>
        <dbReference type="EMBL" id="MFC6066435.1"/>
    </source>
</evidence>
<dbReference type="SUPFAM" id="SSF161098">
    <property type="entry name" value="MetI-like"/>
    <property type="match status" value="1"/>
</dbReference>